<evidence type="ECO:0000313" key="2">
    <source>
        <dbReference type="EMBL" id="KAG8178747.1"/>
    </source>
</evidence>
<evidence type="ECO:0000256" key="1">
    <source>
        <dbReference type="SAM" id="MobiDB-lite"/>
    </source>
</evidence>
<evidence type="ECO:0000313" key="3">
    <source>
        <dbReference type="Proteomes" id="UP000827092"/>
    </source>
</evidence>
<organism evidence="2 3">
    <name type="scientific">Oedothorax gibbosus</name>
    <dbReference type="NCBI Taxonomy" id="931172"/>
    <lineage>
        <taxon>Eukaryota</taxon>
        <taxon>Metazoa</taxon>
        <taxon>Ecdysozoa</taxon>
        <taxon>Arthropoda</taxon>
        <taxon>Chelicerata</taxon>
        <taxon>Arachnida</taxon>
        <taxon>Araneae</taxon>
        <taxon>Araneomorphae</taxon>
        <taxon>Entelegynae</taxon>
        <taxon>Araneoidea</taxon>
        <taxon>Linyphiidae</taxon>
        <taxon>Erigoninae</taxon>
        <taxon>Oedothorax</taxon>
    </lineage>
</organism>
<accession>A0AAV6U2L0</accession>
<name>A0AAV6U2L0_9ARAC</name>
<comment type="caution">
    <text evidence="2">The sequence shown here is derived from an EMBL/GenBank/DDBJ whole genome shotgun (WGS) entry which is preliminary data.</text>
</comment>
<proteinExistence type="predicted"/>
<dbReference type="AlphaFoldDB" id="A0AAV6U2L0"/>
<dbReference type="Proteomes" id="UP000827092">
    <property type="component" value="Unassembled WGS sequence"/>
</dbReference>
<feature type="region of interest" description="Disordered" evidence="1">
    <location>
        <begin position="1"/>
        <end position="41"/>
    </location>
</feature>
<sequence length="191" mass="21928">MISQSSPRKYQDFYRTSHKVERRSPMGTKAGPPVWNPLQPPRRCSVTRRPVSSYSSRTHWIFLIVESELIAIRAPSSAPGYESSQQHQRDWGATTYQPSGTFIECFSRRKLTLVILKGCVLYSRFRMFHNIGVGVDRRNAKHSMRVANFFLSKFMEVDLKKDSQKKKSSTICPALSLFSMKQMNCLSGDII</sequence>
<keyword evidence="3" id="KW-1185">Reference proteome</keyword>
<gene>
    <name evidence="2" type="ORF">JTE90_003469</name>
</gene>
<protein>
    <submittedName>
        <fullName evidence="2">Uncharacterized protein</fullName>
    </submittedName>
</protein>
<dbReference type="EMBL" id="JAFNEN010000670">
    <property type="protein sequence ID" value="KAG8178747.1"/>
    <property type="molecule type" value="Genomic_DNA"/>
</dbReference>
<reference evidence="2 3" key="1">
    <citation type="journal article" date="2022" name="Nat. Ecol. Evol.">
        <title>A masculinizing supergene underlies an exaggerated male reproductive morph in a spider.</title>
        <authorList>
            <person name="Hendrickx F."/>
            <person name="De Corte Z."/>
            <person name="Sonet G."/>
            <person name="Van Belleghem S.M."/>
            <person name="Kostlbacher S."/>
            <person name="Vangestel C."/>
        </authorList>
    </citation>
    <scope>NUCLEOTIDE SEQUENCE [LARGE SCALE GENOMIC DNA]</scope>
    <source>
        <strain evidence="2">W744_W776</strain>
    </source>
</reference>